<evidence type="ECO:0000313" key="3">
    <source>
        <dbReference type="Proteomes" id="UP000216444"/>
    </source>
</evidence>
<dbReference type="AlphaFoldDB" id="A0A261F954"/>
<dbReference type="Proteomes" id="UP000216444">
    <property type="component" value="Unassembled WGS sequence"/>
</dbReference>
<protein>
    <submittedName>
        <fullName evidence="2">Type I-E CRISPR-associated protein Cse1/CasA</fullName>
    </submittedName>
</protein>
<dbReference type="InterPro" id="IPR013381">
    <property type="entry name" value="CRISPR-assoc_prot_Cse1"/>
</dbReference>
<feature type="compositionally biased region" description="Acidic residues" evidence="1">
    <location>
        <begin position="561"/>
        <end position="573"/>
    </location>
</feature>
<proteinExistence type="predicted"/>
<dbReference type="EMBL" id="MWWV01000017">
    <property type="protein sequence ID" value="OZG55699.1"/>
    <property type="molecule type" value="Genomic_DNA"/>
</dbReference>
<feature type="region of interest" description="Disordered" evidence="1">
    <location>
        <begin position="560"/>
        <end position="580"/>
    </location>
</feature>
<reference evidence="2 3" key="1">
    <citation type="journal article" date="2017" name="BMC Genomics">
        <title>Comparative genomic and phylogenomic analyses of the Bifidobacteriaceae family.</title>
        <authorList>
            <person name="Lugli G.A."/>
            <person name="Milani C."/>
            <person name="Turroni F."/>
            <person name="Duranti S."/>
            <person name="Mancabelli L."/>
            <person name="Mangifesta M."/>
            <person name="Ferrario C."/>
            <person name="Modesto M."/>
            <person name="Mattarelli P."/>
            <person name="Jiri K."/>
            <person name="van Sinderen D."/>
            <person name="Ventura M."/>
        </authorList>
    </citation>
    <scope>NUCLEOTIDE SEQUENCE [LARGE SCALE GENOMIC DNA]</scope>
    <source>
        <strain evidence="2 3">DSM 100201</strain>
    </source>
</reference>
<name>A0A261F954_9BIFI</name>
<organism evidence="2 3">
    <name type="scientific">Bifidobacterium tissieri</name>
    <dbReference type="NCBI Taxonomy" id="1630162"/>
    <lineage>
        <taxon>Bacteria</taxon>
        <taxon>Bacillati</taxon>
        <taxon>Actinomycetota</taxon>
        <taxon>Actinomycetes</taxon>
        <taxon>Bifidobacteriales</taxon>
        <taxon>Bifidobacteriaceae</taxon>
        <taxon>Bifidobacterium</taxon>
    </lineage>
</organism>
<keyword evidence="3" id="KW-1185">Reference proteome</keyword>
<gene>
    <name evidence="2" type="ORF">BTIS_1926</name>
</gene>
<sequence>MSNSELAADNEASFNLMDRAWIPVTMSDGSYAELSIVDTLTRADEIRSIDGDIPLQRFTLSRFLTGALYGVYGNDLSPANWRRLLDGGSGKPETVRRIREYCDRYHDRFDIFDKVAPFYQVAGLHTAKHEVSGLERLVLDVPSGEPFFTTRIGEGLKAMSAAEASRWLVTVQAYDASGIKSGAAGDPRVKGGKGYPIGVAWTGHLGGYLVEGRTLWQTLMLNFVSQQVFGLGEAAAEWVDDRPVWEREPYTAKAADGFDQPQDRTGDTRCFHGPATLLTWQSRRMLLAHEGQKVTGVLMCNGDRLKPQNAQWFEMMSGWRRSETQEKALKRPLVYMPRKHDPARALWRGLPTLTIGEDDDTGAVPSFIRPYTLQWLTEALGDEHLPVRLHAFGVEYGNQEAVVDSVVDDFLDLNLTVLTTQDPQMGQMLRSAVNLTDQGIGALRNLAVNIARSEGMPVEAPRQRASELGYATFDSVFRRWVVTLDVDDDLTIKHDEWCAIARRTLIRLGNQLAAQASPRAIVGRDVTIRTSAGDIKTSHYSVALAEVWYRSKLNTIFPTSEDVDSDNTADEAPEQTRKEM</sequence>
<dbReference type="Pfam" id="PF09481">
    <property type="entry name" value="CRISPR_Cse1"/>
    <property type="match status" value="1"/>
</dbReference>
<evidence type="ECO:0000313" key="2">
    <source>
        <dbReference type="EMBL" id="OZG55699.1"/>
    </source>
</evidence>
<dbReference type="Gene3D" id="1.10.132.100">
    <property type="match status" value="1"/>
</dbReference>
<dbReference type="CDD" id="cd09729">
    <property type="entry name" value="Cse1_I-E"/>
    <property type="match status" value="1"/>
</dbReference>
<comment type="caution">
    <text evidence="2">The sequence shown here is derived from an EMBL/GenBank/DDBJ whole genome shotgun (WGS) entry which is preliminary data.</text>
</comment>
<accession>A0A261F954</accession>
<dbReference type="NCBIfam" id="TIGR02547">
    <property type="entry name" value="casA_cse1"/>
    <property type="match status" value="1"/>
</dbReference>
<evidence type="ECO:0000256" key="1">
    <source>
        <dbReference type="SAM" id="MobiDB-lite"/>
    </source>
</evidence>